<dbReference type="Proteomes" id="UP000499080">
    <property type="component" value="Unassembled WGS sequence"/>
</dbReference>
<evidence type="ECO:0000313" key="3">
    <source>
        <dbReference type="Proteomes" id="UP000499080"/>
    </source>
</evidence>
<proteinExistence type="predicted"/>
<gene>
    <name evidence="2" type="ORF">AVEN_143516_1</name>
</gene>
<feature type="region of interest" description="Disordered" evidence="1">
    <location>
        <begin position="64"/>
        <end position="88"/>
    </location>
</feature>
<name>A0A4Y2V9J7_ARAVE</name>
<evidence type="ECO:0000313" key="2">
    <source>
        <dbReference type="EMBL" id="GBO21985.1"/>
    </source>
</evidence>
<keyword evidence="3" id="KW-1185">Reference proteome</keyword>
<evidence type="ECO:0000256" key="1">
    <source>
        <dbReference type="SAM" id="MobiDB-lite"/>
    </source>
</evidence>
<dbReference type="EMBL" id="BGPR01045118">
    <property type="protein sequence ID" value="GBO21985.1"/>
    <property type="molecule type" value="Genomic_DNA"/>
</dbReference>
<organism evidence="2 3">
    <name type="scientific">Araneus ventricosus</name>
    <name type="common">Orbweaver spider</name>
    <name type="synonym">Epeira ventricosa</name>
    <dbReference type="NCBI Taxonomy" id="182803"/>
    <lineage>
        <taxon>Eukaryota</taxon>
        <taxon>Metazoa</taxon>
        <taxon>Ecdysozoa</taxon>
        <taxon>Arthropoda</taxon>
        <taxon>Chelicerata</taxon>
        <taxon>Arachnida</taxon>
        <taxon>Araneae</taxon>
        <taxon>Araneomorphae</taxon>
        <taxon>Entelegynae</taxon>
        <taxon>Araneoidea</taxon>
        <taxon>Araneidae</taxon>
        <taxon>Araneus</taxon>
    </lineage>
</organism>
<reference evidence="2 3" key="1">
    <citation type="journal article" date="2019" name="Sci. Rep.">
        <title>Orb-weaving spider Araneus ventricosus genome elucidates the spidroin gene catalogue.</title>
        <authorList>
            <person name="Kono N."/>
            <person name="Nakamura H."/>
            <person name="Ohtoshi R."/>
            <person name="Moran D.A.P."/>
            <person name="Shinohara A."/>
            <person name="Yoshida Y."/>
            <person name="Fujiwara M."/>
            <person name="Mori M."/>
            <person name="Tomita M."/>
            <person name="Arakawa K."/>
        </authorList>
    </citation>
    <scope>NUCLEOTIDE SEQUENCE [LARGE SCALE GENOMIC DNA]</scope>
</reference>
<feature type="compositionally biased region" description="Polar residues" evidence="1">
    <location>
        <begin position="78"/>
        <end position="88"/>
    </location>
</feature>
<comment type="caution">
    <text evidence="2">The sequence shown here is derived from an EMBL/GenBank/DDBJ whole genome shotgun (WGS) entry which is preliminary data.</text>
</comment>
<sequence length="88" mass="9856">MLETRRNWHGGELWDDHKCCGEGTCAGVGRLWFLIGSSLLDLPESTNSQPKLPLSVRWQATQDQRITSGRDGPESTCIIYNTDQNGLH</sequence>
<protein>
    <submittedName>
        <fullName evidence="2">Uncharacterized protein</fullName>
    </submittedName>
</protein>
<dbReference type="AlphaFoldDB" id="A0A4Y2V9J7"/>
<accession>A0A4Y2V9J7</accession>